<dbReference type="GO" id="GO:0016747">
    <property type="term" value="F:acyltransferase activity, transferring groups other than amino-acyl groups"/>
    <property type="evidence" value="ECO:0007669"/>
    <property type="project" value="TreeGrafter"/>
</dbReference>
<dbReference type="OrthoDB" id="671439at2759"/>
<dbReference type="Gene3D" id="3.30.559.10">
    <property type="entry name" value="Chloramphenicol acetyltransferase-like domain"/>
    <property type="match status" value="2"/>
</dbReference>
<evidence type="ECO:0000256" key="1">
    <source>
        <dbReference type="ARBA" id="ARBA00022679"/>
    </source>
</evidence>
<dbReference type="InterPro" id="IPR050317">
    <property type="entry name" value="Plant_Fungal_Acyltransferase"/>
</dbReference>
<evidence type="ECO:0000313" key="3">
    <source>
        <dbReference type="EMBL" id="KNC54856.1"/>
    </source>
</evidence>
<gene>
    <name evidence="3" type="ORF">AMSG_01710</name>
</gene>
<feature type="region of interest" description="Disordered" evidence="2">
    <location>
        <begin position="93"/>
        <end position="119"/>
    </location>
</feature>
<sequence length="428" mass="46682">MYQLSTLDKLMPPVYVPVVWSYAADEAAAEPRWSEETVPALRDSFEATVREFFPIFNHPVRHDEKSGMILATNDDALPALFQVGERVTEAAVPEAGTPAGEWRPPRSSYAPHDPENDAIGAEHGERSLLVRVTPVSNGVCVLASFHHSVVDAGSMVAFMMAWSAVAEEGLEAARDKIEVVMEPSLLQGEADAAPSSTPRTCRNLIPMPYMTTRDLDAWASTLPEPALLRKRFTRAALEATREAGRTAGFVPTSHEMVCAEVMREAAKYQAQDMPFSLQFPANLRGRYRNLPDAYFGSAVVLCVTEPMPAGSVAKADVAVLAPMIRAAKERWTSSAEVDAVLGWEVARDVRPRHFPESDGAHMVLTNWTSFPFFAVTLTLGTPVHVAPAYTMWVPNLGHILATAPSTDRAADVIFCLPEPVQANSETAP</sequence>
<dbReference type="GeneID" id="25561449"/>
<dbReference type="PANTHER" id="PTHR31642">
    <property type="entry name" value="TRICHOTHECENE 3-O-ACETYLTRANSFERASE"/>
    <property type="match status" value="1"/>
</dbReference>
<evidence type="ECO:0000256" key="2">
    <source>
        <dbReference type="SAM" id="MobiDB-lite"/>
    </source>
</evidence>
<proteinExistence type="predicted"/>
<dbReference type="PANTHER" id="PTHR31642:SF310">
    <property type="entry name" value="FATTY ALCOHOL:CAFFEOYL-COA ACYLTRANSFERASE"/>
    <property type="match status" value="1"/>
</dbReference>
<keyword evidence="4" id="KW-1185">Reference proteome</keyword>
<dbReference type="RefSeq" id="XP_013761753.1">
    <property type="nucleotide sequence ID" value="XM_013906299.1"/>
</dbReference>
<dbReference type="Proteomes" id="UP000054408">
    <property type="component" value="Unassembled WGS sequence"/>
</dbReference>
<protein>
    <recommendedName>
        <fullName evidence="5">Transferase</fullName>
    </recommendedName>
</protein>
<dbReference type="EMBL" id="GL349438">
    <property type="protein sequence ID" value="KNC54856.1"/>
    <property type="molecule type" value="Genomic_DNA"/>
</dbReference>
<evidence type="ECO:0008006" key="5">
    <source>
        <dbReference type="Google" id="ProtNLM"/>
    </source>
</evidence>
<name>A0A0L0DS39_THETB</name>
<evidence type="ECO:0000313" key="4">
    <source>
        <dbReference type="Proteomes" id="UP000054408"/>
    </source>
</evidence>
<organism evidence="3 4">
    <name type="scientific">Thecamonas trahens ATCC 50062</name>
    <dbReference type="NCBI Taxonomy" id="461836"/>
    <lineage>
        <taxon>Eukaryota</taxon>
        <taxon>Apusozoa</taxon>
        <taxon>Apusomonadida</taxon>
        <taxon>Apusomonadidae</taxon>
        <taxon>Thecamonas</taxon>
    </lineage>
</organism>
<accession>A0A0L0DS39</accession>
<dbReference type="AlphaFoldDB" id="A0A0L0DS39"/>
<reference evidence="3 4" key="1">
    <citation type="submission" date="2010-05" db="EMBL/GenBank/DDBJ databases">
        <title>The Genome Sequence of Thecamonas trahens ATCC 50062.</title>
        <authorList>
            <consortium name="The Broad Institute Genome Sequencing Platform"/>
            <person name="Russ C."/>
            <person name="Cuomo C."/>
            <person name="Shea T."/>
            <person name="Young S.K."/>
            <person name="Zeng Q."/>
            <person name="Koehrsen M."/>
            <person name="Haas B."/>
            <person name="Borodovsky M."/>
            <person name="Guigo R."/>
            <person name="Alvarado L."/>
            <person name="Berlin A."/>
            <person name="Bochicchio J."/>
            <person name="Borenstein D."/>
            <person name="Chapman S."/>
            <person name="Chen Z."/>
            <person name="Freedman E."/>
            <person name="Gellesch M."/>
            <person name="Goldberg J."/>
            <person name="Griggs A."/>
            <person name="Gujja S."/>
            <person name="Heilman E."/>
            <person name="Heiman D."/>
            <person name="Hepburn T."/>
            <person name="Howarth C."/>
            <person name="Jen D."/>
            <person name="Larson L."/>
            <person name="Mehta T."/>
            <person name="Park D."/>
            <person name="Pearson M."/>
            <person name="Roberts A."/>
            <person name="Saif S."/>
            <person name="Shenoy N."/>
            <person name="Sisk P."/>
            <person name="Stolte C."/>
            <person name="Sykes S."/>
            <person name="Thomson T."/>
            <person name="Walk T."/>
            <person name="White J."/>
            <person name="Yandava C."/>
            <person name="Burger G."/>
            <person name="Gray M.W."/>
            <person name="Holland P.W.H."/>
            <person name="King N."/>
            <person name="Lang F.B.F."/>
            <person name="Roger A.J."/>
            <person name="Ruiz-Trillo I."/>
            <person name="Lander E."/>
            <person name="Nusbaum C."/>
        </authorList>
    </citation>
    <scope>NUCLEOTIDE SEQUENCE [LARGE SCALE GENOMIC DNA]</scope>
    <source>
        <strain evidence="3 4">ATCC 50062</strain>
    </source>
</reference>
<keyword evidence="1" id="KW-0808">Transferase</keyword>
<dbReference type="Pfam" id="PF02458">
    <property type="entry name" value="Transferase"/>
    <property type="match status" value="1"/>
</dbReference>
<dbReference type="InterPro" id="IPR023213">
    <property type="entry name" value="CAT-like_dom_sf"/>
</dbReference>